<name>A0A6J4TQR8_9ACTN</name>
<proteinExistence type="predicted"/>
<reference evidence="2" key="1">
    <citation type="submission" date="2020-02" db="EMBL/GenBank/DDBJ databases">
        <authorList>
            <person name="Meier V. D."/>
        </authorList>
    </citation>
    <scope>NUCLEOTIDE SEQUENCE</scope>
    <source>
        <strain evidence="2">AVDCRST_MAG67</strain>
    </source>
</reference>
<dbReference type="EMBL" id="CADCVQ010000164">
    <property type="protein sequence ID" value="CAA9529620.1"/>
    <property type="molecule type" value="Genomic_DNA"/>
</dbReference>
<accession>A0A6J4TQR8</accession>
<evidence type="ECO:0000313" key="2">
    <source>
        <dbReference type="EMBL" id="CAA9529620.1"/>
    </source>
</evidence>
<keyword evidence="1" id="KW-1133">Transmembrane helix</keyword>
<keyword evidence="1" id="KW-0472">Membrane</keyword>
<sequence length="89" mass="9152">MSKTTLTVITVTEIVALVAVLGAYLVVVAAGLRSIVSTLAEVTWGARAVERQLLAVPANLRAVNVGLTDAATVLPSLSDTVGRKVGRPV</sequence>
<dbReference type="AlphaFoldDB" id="A0A6J4TQR8"/>
<keyword evidence="1" id="KW-0812">Transmembrane</keyword>
<organism evidence="2">
    <name type="scientific">uncultured Solirubrobacteraceae bacterium</name>
    <dbReference type="NCBI Taxonomy" id="1162706"/>
    <lineage>
        <taxon>Bacteria</taxon>
        <taxon>Bacillati</taxon>
        <taxon>Actinomycetota</taxon>
        <taxon>Thermoleophilia</taxon>
        <taxon>Solirubrobacterales</taxon>
        <taxon>Solirubrobacteraceae</taxon>
        <taxon>environmental samples</taxon>
    </lineage>
</organism>
<feature type="transmembrane region" description="Helical" evidence="1">
    <location>
        <begin position="6"/>
        <end position="32"/>
    </location>
</feature>
<protein>
    <submittedName>
        <fullName evidence="2">Uncharacterized protein</fullName>
    </submittedName>
</protein>
<gene>
    <name evidence="2" type="ORF">AVDCRST_MAG67-4016</name>
</gene>
<evidence type="ECO:0000256" key="1">
    <source>
        <dbReference type="SAM" id="Phobius"/>
    </source>
</evidence>